<evidence type="ECO:0000256" key="1">
    <source>
        <dbReference type="SAM" id="MobiDB-lite"/>
    </source>
</evidence>
<organism evidence="2 3">
    <name type="scientific">Prorocentrum cordatum</name>
    <dbReference type="NCBI Taxonomy" id="2364126"/>
    <lineage>
        <taxon>Eukaryota</taxon>
        <taxon>Sar</taxon>
        <taxon>Alveolata</taxon>
        <taxon>Dinophyceae</taxon>
        <taxon>Prorocentrales</taxon>
        <taxon>Prorocentraceae</taxon>
        <taxon>Prorocentrum</taxon>
    </lineage>
</organism>
<evidence type="ECO:0000313" key="3">
    <source>
        <dbReference type="Proteomes" id="UP001189429"/>
    </source>
</evidence>
<keyword evidence="3" id="KW-1185">Reference proteome</keyword>
<gene>
    <name evidence="2" type="ORF">PCOR1329_LOCUS2694</name>
</gene>
<sequence>MDVDGTGCVALDTTSAFHPGPTSFGEGCVRKADDGPKLLGAQEQETRMGSIATVPMAVDSESEQTKLLKPDIRLGDAASKPTFSLLEAMDKAKSGVRARPGDLSEGAPLAARNHAPVFNAKAFKSTTEARAFAASAFANEQQAEEELAPSPRASGSGGPAAAAARRGPAQLAATAARGVDRAREQVARKPALRRDGQEIALHPESRVEDMRARSRGLGEPIYGAKNKLWTGLGDAERRITAHHDRLKELERRLEQSVQGAPVVAPRQVAGPAGPTPGKRAARELLRLTRAEWREAWARGIETTRPRNTLTFDQNDTGKVGDEELPAAGIFATALVMADRGTPMFNAFSTSTKVVADYAVAGVSGFAEGNQPRDRGRQDGLNMVEEAQKKLSKSVKLE</sequence>
<evidence type="ECO:0000313" key="2">
    <source>
        <dbReference type="EMBL" id="CAK0791926.1"/>
    </source>
</evidence>
<reference evidence="2" key="1">
    <citation type="submission" date="2023-10" db="EMBL/GenBank/DDBJ databases">
        <authorList>
            <person name="Chen Y."/>
            <person name="Shah S."/>
            <person name="Dougan E. K."/>
            <person name="Thang M."/>
            <person name="Chan C."/>
        </authorList>
    </citation>
    <scope>NUCLEOTIDE SEQUENCE [LARGE SCALE GENOMIC DNA]</scope>
</reference>
<accession>A0ABN9PNI8</accession>
<dbReference type="EMBL" id="CAUYUJ010000681">
    <property type="protein sequence ID" value="CAK0791926.1"/>
    <property type="molecule type" value="Genomic_DNA"/>
</dbReference>
<feature type="compositionally biased region" description="Basic and acidic residues" evidence="1">
    <location>
        <begin position="178"/>
        <end position="191"/>
    </location>
</feature>
<comment type="caution">
    <text evidence="2">The sequence shown here is derived from an EMBL/GenBank/DDBJ whole genome shotgun (WGS) entry which is preliminary data.</text>
</comment>
<feature type="region of interest" description="Disordered" evidence="1">
    <location>
        <begin position="140"/>
        <end position="191"/>
    </location>
</feature>
<feature type="compositionally biased region" description="Low complexity" evidence="1">
    <location>
        <begin position="148"/>
        <end position="177"/>
    </location>
</feature>
<proteinExistence type="predicted"/>
<name>A0ABN9PNI8_9DINO</name>
<feature type="non-terminal residue" evidence="2">
    <location>
        <position position="397"/>
    </location>
</feature>
<dbReference type="Proteomes" id="UP001189429">
    <property type="component" value="Unassembled WGS sequence"/>
</dbReference>
<protein>
    <submittedName>
        <fullName evidence="2">Uncharacterized protein</fullName>
    </submittedName>
</protein>